<dbReference type="SMART" id="SM00853">
    <property type="entry name" value="MutL_C"/>
    <property type="match status" value="1"/>
</dbReference>
<reference evidence="7" key="1">
    <citation type="journal article" date="2020" name="Stud. Mycol.">
        <title>101 Dothideomycetes genomes: a test case for predicting lifestyles and emergence of pathogens.</title>
        <authorList>
            <person name="Haridas S."/>
            <person name="Albert R."/>
            <person name="Binder M."/>
            <person name="Bloem J."/>
            <person name="Labutti K."/>
            <person name="Salamov A."/>
            <person name="Andreopoulos B."/>
            <person name="Baker S."/>
            <person name="Barry K."/>
            <person name="Bills G."/>
            <person name="Bluhm B."/>
            <person name="Cannon C."/>
            <person name="Castanera R."/>
            <person name="Culley D."/>
            <person name="Daum C."/>
            <person name="Ezra D."/>
            <person name="Gonzalez J."/>
            <person name="Henrissat B."/>
            <person name="Kuo A."/>
            <person name="Liang C."/>
            <person name="Lipzen A."/>
            <person name="Lutzoni F."/>
            <person name="Magnuson J."/>
            <person name="Mondo S."/>
            <person name="Nolan M."/>
            <person name="Ohm R."/>
            <person name="Pangilinan J."/>
            <person name="Park H.-J."/>
            <person name="Ramirez L."/>
            <person name="Alfaro M."/>
            <person name="Sun H."/>
            <person name="Tritt A."/>
            <person name="Yoshinaga Y."/>
            <person name="Zwiers L.-H."/>
            <person name="Turgeon B."/>
            <person name="Goodwin S."/>
            <person name="Spatafora J."/>
            <person name="Crous P."/>
            <person name="Grigoriev I."/>
        </authorList>
    </citation>
    <scope>NUCLEOTIDE SEQUENCE</scope>
    <source>
        <strain evidence="7">CBS 121167</strain>
    </source>
</reference>
<dbReference type="SUPFAM" id="SSF54211">
    <property type="entry name" value="Ribosomal protein S5 domain 2-like"/>
    <property type="match status" value="1"/>
</dbReference>
<protein>
    <recommendedName>
        <fullName evidence="9">DNA mismatch repair protein S5 domain-containing protein</fullName>
    </recommendedName>
</protein>
<sequence>MAATIKAIEGRSVHQIQAGQVIVDLNSVVKELVENSLDAGASSIEIRFKNNGLDGLEVQDNGTGISPADYGSVALKHQTSKLASYGDLDTLQTFGFRGEALSSLCAVARVSVVTARKEDGARGARLEFEASGQLKSTAVAAAQKGTLVGVEGLFEKLPVRRRELEKNIKREYGKVLGLLHAYACVSTGVRFAVSNHAAKGKKAVVFSTKANPTTRENIANVYGAKTLAALIPLDLDLEMTPTSTTTTTSSASHTAVHIVGHISRPVVGEGRQTPDRQLFFVNSRPCALPQVSKAVNEVYKSFNVTQSPFVFADLRLDTAAYDVNVSPDKRTILLHDQTALLDALKDALAKLFEAHDQSVPQAQSQLGGARKGALSQFKPLSFRTTPAVDDDRGEDNEELPASSAPVERNGSSISLIQQFAGRNATDRSQLPARKSSASKSRTESPDTQSGAETAQKDGEQVRPEQQNDQSAMDIDDAADTADNTTPSAPTTPAAVSLHVQDFNARLASQQQHHRTPSPHPFRTPSQGPTTTSTAESPITVLAPPSSQRQTSPKPLINAFDRMRPKRAPPGSETATITIGDNTTTMTIGTPPSFKRRRGEGEEEGSQDEDATKKAREDARVAAMIAKAEEAATRPTHDTLRRATNALKSSARKNAPLRLAQRLNASTAQIEQALARLGELVGGDGDADVDAEGECEGDASLPESAEEKLALTVSKRDFARMRVVGQFNLGFILAVRPASHAQTQTQGASSSSSSAAADELFIIDQHASDEKVNFERLASTTVLEPQRLVRPLRLDFTALEEEIIQDNAAAFAANGFLLDVDTTGDEPVGQRCRLLGLPLSRETVFGVPDLEELVALLGEGEEGEAAEAGGAVPLVSGAGGNGGAGVGAAGAAPKHIPRPAKVRRMLASRACVACWIAWAGLINPGIVRMGGRR</sequence>
<gene>
    <name evidence="7" type="ORF">K452DRAFT_354206</name>
</gene>
<dbReference type="Gene3D" id="3.30.1540.20">
    <property type="entry name" value="MutL, C-terminal domain, dimerisation subdomain"/>
    <property type="match status" value="1"/>
</dbReference>
<evidence type="ECO:0000256" key="2">
    <source>
        <dbReference type="ARBA" id="ARBA00022763"/>
    </source>
</evidence>
<keyword evidence="8" id="KW-1185">Reference proteome</keyword>
<evidence type="ECO:0000313" key="8">
    <source>
        <dbReference type="Proteomes" id="UP000799438"/>
    </source>
</evidence>
<dbReference type="SUPFAM" id="SSF118116">
    <property type="entry name" value="DNA mismatch repair protein MutL"/>
    <property type="match status" value="1"/>
</dbReference>
<dbReference type="CDD" id="cd03484">
    <property type="entry name" value="MutL_Trans_hPMS_2_like"/>
    <property type="match status" value="1"/>
</dbReference>
<dbReference type="InterPro" id="IPR020568">
    <property type="entry name" value="Ribosomal_Su5_D2-typ_SF"/>
</dbReference>
<dbReference type="InterPro" id="IPR014721">
    <property type="entry name" value="Ribsml_uS5_D2-typ_fold_subgr"/>
</dbReference>
<dbReference type="GO" id="GO:0030983">
    <property type="term" value="F:mismatched DNA binding"/>
    <property type="evidence" value="ECO:0007669"/>
    <property type="project" value="InterPro"/>
</dbReference>
<dbReference type="InterPro" id="IPR014762">
    <property type="entry name" value="DNA_mismatch_repair_CS"/>
</dbReference>
<dbReference type="InterPro" id="IPR042120">
    <property type="entry name" value="MutL_C_dimsub"/>
</dbReference>
<feature type="compositionally biased region" description="Low complexity" evidence="3">
    <location>
        <begin position="480"/>
        <end position="494"/>
    </location>
</feature>
<dbReference type="GeneID" id="54303380"/>
<dbReference type="FunFam" id="3.30.565.10:FF:000014">
    <property type="entry name" value="Mismatch repair endonuclease pms1, putative"/>
    <property type="match status" value="1"/>
</dbReference>
<evidence type="ECO:0000313" key="7">
    <source>
        <dbReference type="EMBL" id="KAF2135854.1"/>
    </source>
</evidence>
<feature type="transmembrane region" description="Helical" evidence="4">
    <location>
        <begin position="905"/>
        <end position="926"/>
    </location>
</feature>
<keyword evidence="4" id="KW-1133">Transmembrane helix</keyword>
<dbReference type="Gene3D" id="3.30.565.10">
    <property type="entry name" value="Histidine kinase-like ATPase, C-terminal domain"/>
    <property type="match status" value="1"/>
</dbReference>
<feature type="compositionally biased region" description="Polar residues" evidence="3">
    <location>
        <begin position="435"/>
        <end position="452"/>
    </location>
</feature>
<proteinExistence type="inferred from homology"/>
<dbReference type="GO" id="GO:0032389">
    <property type="term" value="C:MutLalpha complex"/>
    <property type="evidence" value="ECO:0007669"/>
    <property type="project" value="TreeGrafter"/>
</dbReference>
<dbReference type="OrthoDB" id="10263226at2759"/>
<evidence type="ECO:0000259" key="5">
    <source>
        <dbReference type="SMART" id="SM00853"/>
    </source>
</evidence>
<dbReference type="NCBIfam" id="TIGR00585">
    <property type="entry name" value="mutl"/>
    <property type="match status" value="1"/>
</dbReference>
<dbReference type="Pfam" id="PF13589">
    <property type="entry name" value="HATPase_c_3"/>
    <property type="match status" value="1"/>
</dbReference>
<dbReference type="SMART" id="SM01340">
    <property type="entry name" value="DNA_mis_repair"/>
    <property type="match status" value="1"/>
</dbReference>
<keyword evidence="2" id="KW-0227">DNA damage</keyword>
<feature type="compositionally biased region" description="Low complexity" evidence="3">
    <location>
        <begin position="573"/>
        <end position="589"/>
    </location>
</feature>
<dbReference type="PROSITE" id="PS00058">
    <property type="entry name" value="DNA_MISMATCH_REPAIR_1"/>
    <property type="match status" value="1"/>
</dbReference>
<name>A0A6A6AY17_9PEZI</name>
<feature type="domain" description="DNA mismatch repair protein S5" evidence="6">
    <location>
        <begin position="218"/>
        <end position="353"/>
    </location>
</feature>
<dbReference type="Pfam" id="PF01119">
    <property type="entry name" value="DNA_mis_repair"/>
    <property type="match status" value="1"/>
</dbReference>
<dbReference type="RefSeq" id="XP_033391572.1">
    <property type="nucleotide sequence ID" value="XM_033545874.1"/>
</dbReference>
<feature type="compositionally biased region" description="Polar residues" evidence="3">
    <location>
        <begin position="523"/>
        <end position="536"/>
    </location>
</feature>
<feature type="region of interest" description="Disordered" evidence="3">
    <location>
        <begin position="377"/>
        <end position="616"/>
    </location>
</feature>
<evidence type="ECO:0000256" key="3">
    <source>
        <dbReference type="SAM" id="MobiDB-lite"/>
    </source>
</evidence>
<dbReference type="PANTHER" id="PTHR10073:SF52">
    <property type="entry name" value="MISMATCH REPAIR ENDONUCLEASE PMS2"/>
    <property type="match status" value="1"/>
</dbReference>
<dbReference type="AlphaFoldDB" id="A0A6A6AY17"/>
<evidence type="ECO:0000256" key="1">
    <source>
        <dbReference type="ARBA" id="ARBA00006082"/>
    </source>
</evidence>
<evidence type="ECO:0000256" key="4">
    <source>
        <dbReference type="SAM" id="Phobius"/>
    </source>
</evidence>
<dbReference type="GO" id="GO:0061982">
    <property type="term" value="P:meiosis I cell cycle process"/>
    <property type="evidence" value="ECO:0007669"/>
    <property type="project" value="UniProtKB-ARBA"/>
</dbReference>
<dbReference type="GO" id="GO:0005524">
    <property type="term" value="F:ATP binding"/>
    <property type="evidence" value="ECO:0007669"/>
    <property type="project" value="InterPro"/>
</dbReference>
<dbReference type="GO" id="GO:0006298">
    <property type="term" value="P:mismatch repair"/>
    <property type="evidence" value="ECO:0007669"/>
    <property type="project" value="InterPro"/>
</dbReference>
<dbReference type="GO" id="GO:0140664">
    <property type="term" value="F:ATP-dependent DNA damage sensor activity"/>
    <property type="evidence" value="ECO:0007669"/>
    <property type="project" value="InterPro"/>
</dbReference>
<dbReference type="GO" id="GO:0016887">
    <property type="term" value="F:ATP hydrolysis activity"/>
    <property type="evidence" value="ECO:0007669"/>
    <property type="project" value="InterPro"/>
</dbReference>
<evidence type="ECO:0008006" key="9">
    <source>
        <dbReference type="Google" id="ProtNLM"/>
    </source>
</evidence>
<dbReference type="InterPro" id="IPR038973">
    <property type="entry name" value="MutL/Mlh/Pms-like"/>
</dbReference>
<dbReference type="Pfam" id="PF08676">
    <property type="entry name" value="MutL_C"/>
    <property type="match status" value="1"/>
</dbReference>
<keyword evidence="4" id="KW-0812">Transmembrane</keyword>
<dbReference type="InterPro" id="IPR002099">
    <property type="entry name" value="MutL/Mlh/PMS"/>
</dbReference>
<dbReference type="Proteomes" id="UP000799438">
    <property type="component" value="Unassembled WGS sequence"/>
</dbReference>
<dbReference type="InterPro" id="IPR036890">
    <property type="entry name" value="HATPase_C_sf"/>
</dbReference>
<dbReference type="SUPFAM" id="SSF55874">
    <property type="entry name" value="ATPase domain of HSP90 chaperone/DNA topoisomerase II/histidine kinase"/>
    <property type="match status" value="1"/>
</dbReference>
<dbReference type="FunFam" id="3.30.230.10:FF:000120">
    <property type="entry name" value="Mismatch repair endonuclease PMS2"/>
    <property type="match status" value="1"/>
</dbReference>
<dbReference type="CDD" id="cd16926">
    <property type="entry name" value="HATPase_MutL-MLH-PMS-like"/>
    <property type="match status" value="1"/>
</dbReference>
<dbReference type="PANTHER" id="PTHR10073">
    <property type="entry name" value="DNA MISMATCH REPAIR PROTEIN MLH, PMS, MUTL"/>
    <property type="match status" value="1"/>
</dbReference>
<dbReference type="Gene3D" id="3.30.230.10">
    <property type="match status" value="1"/>
</dbReference>
<dbReference type="EMBL" id="ML995547">
    <property type="protein sequence ID" value="KAF2135854.1"/>
    <property type="molecule type" value="Genomic_DNA"/>
</dbReference>
<dbReference type="InterPro" id="IPR014790">
    <property type="entry name" value="MutL_C"/>
</dbReference>
<accession>A0A6A6AY17</accession>
<dbReference type="InterPro" id="IPR013507">
    <property type="entry name" value="DNA_mismatch_S5_2-like"/>
</dbReference>
<organism evidence="7 8">
    <name type="scientific">Aplosporella prunicola CBS 121167</name>
    <dbReference type="NCBI Taxonomy" id="1176127"/>
    <lineage>
        <taxon>Eukaryota</taxon>
        <taxon>Fungi</taxon>
        <taxon>Dikarya</taxon>
        <taxon>Ascomycota</taxon>
        <taxon>Pezizomycotina</taxon>
        <taxon>Dothideomycetes</taxon>
        <taxon>Dothideomycetes incertae sedis</taxon>
        <taxon>Botryosphaeriales</taxon>
        <taxon>Aplosporellaceae</taxon>
        <taxon>Aplosporella</taxon>
    </lineage>
</organism>
<dbReference type="InterPro" id="IPR037198">
    <property type="entry name" value="MutL_C_sf"/>
</dbReference>
<keyword evidence="4" id="KW-0472">Membrane</keyword>
<feature type="domain" description="MutL C-terminal dimerisation" evidence="5">
    <location>
        <begin position="722"/>
        <end position="920"/>
    </location>
</feature>
<comment type="similarity">
    <text evidence="1">Belongs to the DNA mismatch repair MutL/HexB family.</text>
</comment>
<evidence type="ECO:0000259" key="6">
    <source>
        <dbReference type="SMART" id="SM01340"/>
    </source>
</evidence>